<evidence type="ECO:0000313" key="3">
    <source>
        <dbReference type="Proteomes" id="UP000566819"/>
    </source>
</evidence>
<name>A0A8H4RFJ8_9HELO</name>
<evidence type="ECO:0000313" key="2">
    <source>
        <dbReference type="EMBL" id="KAF4629179.1"/>
    </source>
</evidence>
<comment type="caution">
    <text evidence="2">The sequence shown here is derived from an EMBL/GenBank/DDBJ whole genome shotgun (WGS) entry which is preliminary data.</text>
</comment>
<keyword evidence="3" id="KW-1185">Reference proteome</keyword>
<reference evidence="2 3" key="1">
    <citation type="submission" date="2020-03" db="EMBL/GenBank/DDBJ databases">
        <title>Draft Genome Sequence of Cudoniella acicularis.</title>
        <authorList>
            <person name="Buettner E."/>
            <person name="Kellner H."/>
        </authorList>
    </citation>
    <scope>NUCLEOTIDE SEQUENCE [LARGE SCALE GENOMIC DNA]</scope>
    <source>
        <strain evidence="2 3">DSM 108380</strain>
    </source>
</reference>
<dbReference type="Pfam" id="PF20179">
    <property type="entry name" value="MSS51_C"/>
    <property type="match status" value="1"/>
</dbReference>
<proteinExistence type="predicted"/>
<gene>
    <name evidence="2" type="ORF">G7Y89_g8967</name>
</gene>
<sequence>MVKDEKFAIQHYRTSGKNFEVVCTDVPRTTFIPLSTAKSWHDYFTNISDKGDFGIGLNADMIPLSDNPAAEMAGNFMRLASGTMTIPLTTLAALEMAFPKLDTMTSLKIHIVGATGREITSILVFEELLHLLPQLQQVHVDLIGFEIPDHTIAQVGQGGSMKMECCPKCTAASRTRSISLWKGAYHEYAKTEHFEIPHLAVAFQSGFSQEMSVEWNPTVKYLARAPYPTLFTTYNEIEMKEEMAILATMGAHFTQKGEMNKWRGLCPMLEAMEEVEGKVFYLNQYWYSIGPNQSHI</sequence>
<dbReference type="OrthoDB" id="432970at2759"/>
<organism evidence="2 3">
    <name type="scientific">Cudoniella acicularis</name>
    <dbReference type="NCBI Taxonomy" id="354080"/>
    <lineage>
        <taxon>Eukaryota</taxon>
        <taxon>Fungi</taxon>
        <taxon>Dikarya</taxon>
        <taxon>Ascomycota</taxon>
        <taxon>Pezizomycotina</taxon>
        <taxon>Leotiomycetes</taxon>
        <taxon>Helotiales</taxon>
        <taxon>Tricladiaceae</taxon>
        <taxon>Cudoniella</taxon>
    </lineage>
</organism>
<dbReference type="EMBL" id="JAAMPI010000709">
    <property type="protein sequence ID" value="KAF4629179.1"/>
    <property type="molecule type" value="Genomic_DNA"/>
</dbReference>
<accession>A0A8H4RFJ8</accession>
<dbReference type="InterPro" id="IPR052839">
    <property type="entry name" value="Mito_gene_expr_regulator"/>
</dbReference>
<dbReference type="AlphaFoldDB" id="A0A8H4RFJ8"/>
<dbReference type="PANTHER" id="PTHR46920">
    <property type="match status" value="1"/>
</dbReference>
<dbReference type="PANTHER" id="PTHR46920:SF1">
    <property type="entry name" value="PROTEIN MSS51 HOMOLOG, MITOCHONDRIAL-RELATED"/>
    <property type="match status" value="1"/>
</dbReference>
<evidence type="ECO:0000259" key="1">
    <source>
        <dbReference type="Pfam" id="PF20179"/>
    </source>
</evidence>
<feature type="domain" description="Mitochondrial splicing suppressor 51-like C-terminal" evidence="1">
    <location>
        <begin position="87"/>
        <end position="267"/>
    </location>
</feature>
<dbReference type="InterPro" id="IPR046824">
    <property type="entry name" value="Mss51-like_C"/>
</dbReference>
<dbReference type="Proteomes" id="UP000566819">
    <property type="component" value="Unassembled WGS sequence"/>
</dbReference>
<protein>
    <recommendedName>
        <fullName evidence="1">Mitochondrial splicing suppressor 51-like C-terminal domain-containing protein</fullName>
    </recommendedName>
</protein>